<evidence type="ECO:0000256" key="1">
    <source>
        <dbReference type="ARBA" id="ARBA00004651"/>
    </source>
</evidence>
<keyword evidence="8" id="KW-1185">Reference proteome</keyword>
<dbReference type="InterPro" id="IPR005598">
    <property type="entry name" value="ATP_synth_I"/>
</dbReference>
<accession>A0A9X2IPB6</accession>
<keyword evidence="5 6" id="KW-0472">Membrane</keyword>
<name>A0A9X2IPB6_9BACI</name>
<gene>
    <name evidence="7" type="ORF">M3202_09280</name>
</gene>
<dbReference type="RefSeq" id="WP_251223070.1">
    <property type="nucleotide sequence ID" value="NZ_JAMBOL010000006.1"/>
</dbReference>
<keyword evidence="3 6" id="KW-0812">Transmembrane</keyword>
<evidence type="ECO:0000313" key="8">
    <source>
        <dbReference type="Proteomes" id="UP001139179"/>
    </source>
</evidence>
<evidence type="ECO:0000256" key="4">
    <source>
        <dbReference type="ARBA" id="ARBA00022989"/>
    </source>
</evidence>
<comment type="subcellular location">
    <subcellularLocation>
        <location evidence="1">Cell membrane</location>
        <topology evidence="1">Multi-pass membrane protein</topology>
    </subcellularLocation>
</comment>
<dbReference type="AlphaFoldDB" id="A0A9X2IPB6"/>
<dbReference type="GO" id="GO:0005886">
    <property type="term" value="C:plasma membrane"/>
    <property type="evidence" value="ECO:0007669"/>
    <property type="project" value="UniProtKB-SubCell"/>
</dbReference>
<proteinExistence type="predicted"/>
<evidence type="ECO:0000256" key="6">
    <source>
        <dbReference type="SAM" id="Phobius"/>
    </source>
</evidence>
<dbReference type="Proteomes" id="UP001139179">
    <property type="component" value="Unassembled WGS sequence"/>
</dbReference>
<dbReference type="EMBL" id="JAMBOL010000006">
    <property type="protein sequence ID" value="MCM3714277.1"/>
    <property type="molecule type" value="Genomic_DNA"/>
</dbReference>
<protein>
    <submittedName>
        <fullName evidence="7">ATP synthase subunit I</fullName>
    </submittedName>
</protein>
<feature type="transmembrane region" description="Helical" evidence="6">
    <location>
        <begin position="12"/>
        <end position="28"/>
    </location>
</feature>
<evidence type="ECO:0000256" key="5">
    <source>
        <dbReference type="ARBA" id="ARBA00023136"/>
    </source>
</evidence>
<evidence type="ECO:0000256" key="3">
    <source>
        <dbReference type="ARBA" id="ARBA00022692"/>
    </source>
</evidence>
<comment type="caution">
    <text evidence="7">The sequence shown here is derived from an EMBL/GenBank/DDBJ whole genome shotgun (WGS) entry which is preliminary data.</text>
</comment>
<keyword evidence="4 6" id="KW-1133">Transmembrane helix</keyword>
<evidence type="ECO:0000313" key="7">
    <source>
        <dbReference type="EMBL" id="MCM3714277.1"/>
    </source>
</evidence>
<feature type="transmembrane region" description="Helical" evidence="6">
    <location>
        <begin position="34"/>
        <end position="53"/>
    </location>
</feature>
<feature type="transmembrane region" description="Helical" evidence="6">
    <location>
        <begin position="73"/>
        <end position="95"/>
    </location>
</feature>
<evidence type="ECO:0000256" key="2">
    <source>
        <dbReference type="ARBA" id="ARBA00022475"/>
    </source>
</evidence>
<feature type="transmembrane region" description="Helical" evidence="6">
    <location>
        <begin position="101"/>
        <end position="123"/>
    </location>
</feature>
<keyword evidence="2" id="KW-1003">Cell membrane</keyword>
<sequence length="129" mass="14606">MILFEEKMKHYSVVVALIGISTLLIFLLTPLQSYSLGFFIGLTFGFINLWTIYYKTKIVGRAANVKNKSAFSFIWAGSGFVVRTAIALCAVWLAIAYPAYIHLLSVITGFSLIYIILLIDMIIQFIRKR</sequence>
<dbReference type="Pfam" id="PF03899">
    <property type="entry name" value="ATP-synt_I"/>
    <property type="match status" value="1"/>
</dbReference>
<organism evidence="7 8">
    <name type="scientific">Halalkalibacter oceani</name>
    <dbReference type="NCBI Taxonomy" id="1653776"/>
    <lineage>
        <taxon>Bacteria</taxon>
        <taxon>Bacillati</taxon>
        <taxon>Bacillota</taxon>
        <taxon>Bacilli</taxon>
        <taxon>Bacillales</taxon>
        <taxon>Bacillaceae</taxon>
        <taxon>Halalkalibacter</taxon>
    </lineage>
</organism>
<reference evidence="7" key="1">
    <citation type="submission" date="2022-05" db="EMBL/GenBank/DDBJ databases">
        <title>Comparative Genomics of Spacecraft Associated Microbes.</title>
        <authorList>
            <person name="Tran M.T."/>
            <person name="Wright A."/>
            <person name="Seuylemezian A."/>
            <person name="Eisen J."/>
            <person name="Coil D."/>
        </authorList>
    </citation>
    <scope>NUCLEOTIDE SEQUENCE</scope>
    <source>
        <strain evidence="7">214.1.1</strain>
    </source>
</reference>